<comment type="caution">
    <text evidence="2">The sequence shown here is derived from an EMBL/GenBank/DDBJ whole genome shotgun (WGS) entry which is preliminary data.</text>
</comment>
<gene>
    <name evidence="2" type="ORF">GGR25_004510</name>
</gene>
<protein>
    <submittedName>
        <fullName evidence="2">Uncharacterized protein</fullName>
    </submittedName>
</protein>
<dbReference type="RefSeq" id="WP_183401088.1">
    <property type="nucleotide sequence ID" value="NZ_JACIDS010000006.1"/>
</dbReference>
<keyword evidence="3" id="KW-1185">Reference proteome</keyword>
<evidence type="ECO:0000313" key="3">
    <source>
        <dbReference type="Proteomes" id="UP000553963"/>
    </source>
</evidence>
<proteinExistence type="predicted"/>
<evidence type="ECO:0000256" key="1">
    <source>
        <dbReference type="SAM" id="SignalP"/>
    </source>
</evidence>
<name>A0A840AWH1_9HYPH</name>
<dbReference type="Proteomes" id="UP000553963">
    <property type="component" value="Unassembled WGS sequence"/>
</dbReference>
<evidence type="ECO:0000313" key="2">
    <source>
        <dbReference type="EMBL" id="MBB3933437.1"/>
    </source>
</evidence>
<accession>A0A840AWH1</accession>
<keyword evidence="1" id="KW-0732">Signal</keyword>
<organism evidence="2 3">
    <name type="scientific">Kaistia hirudinis</name>
    <dbReference type="NCBI Taxonomy" id="1293440"/>
    <lineage>
        <taxon>Bacteria</taxon>
        <taxon>Pseudomonadati</taxon>
        <taxon>Pseudomonadota</taxon>
        <taxon>Alphaproteobacteria</taxon>
        <taxon>Hyphomicrobiales</taxon>
        <taxon>Kaistiaceae</taxon>
        <taxon>Kaistia</taxon>
    </lineage>
</organism>
<dbReference type="AlphaFoldDB" id="A0A840AWH1"/>
<sequence length="83" mass="8518">MAIFNFKTKASVIATAAIVAFGVTAYGNQAVSRGNGAPDPTAIGTFEKASVGGRTGCEVQSWPYIAPECLQASGEAAKPARRI</sequence>
<dbReference type="EMBL" id="JACIDS010000006">
    <property type="protein sequence ID" value="MBB3933437.1"/>
    <property type="molecule type" value="Genomic_DNA"/>
</dbReference>
<feature type="chain" id="PRO_5033059010" evidence="1">
    <location>
        <begin position="26"/>
        <end position="83"/>
    </location>
</feature>
<feature type="signal peptide" evidence="1">
    <location>
        <begin position="1"/>
        <end position="25"/>
    </location>
</feature>
<reference evidence="2 3" key="1">
    <citation type="submission" date="2020-08" db="EMBL/GenBank/DDBJ databases">
        <title>Genomic Encyclopedia of Type Strains, Phase IV (KMG-IV): sequencing the most valuable type-strain genomes for metagenomic binning, comparative biology and taxonomic classification.</title>
        <authorList>
            <person name="Goeker M."/>
        </authorList>
    </citation>
    <scope>NUCLEOTIDE SEQUENCE [LARGE SCALE GENOMIC DNA]</scope>
    <source>
        <strain evidence="2 3">DSM 25966</strain>
    </source>
</reference>